<evidence type="ECO:0000313" key="3">
    <source>
        <dbReference type="Proteomes" id="UP000228626"/>
    </source>
</evidence>
<feature type="transmembrane region" description="Helical" evidence="1">
    <location>
        <begin position="52"/>
        <end position="71"/>
    </location>
</feature>
<reference evidence="3" key="1">
    <citation type="submission" date="2017-09" db="EMBL/GenBank/DDBJ databases">
        <title>Depth-based differentiation of microbial function through sediment-hosted aquifers and enrichment of novel symbionts in the deep terrestrial subsurface.</title>
        <authorList>
            <person name="Probst A.J."/>
            <person name="Ladd B."/>
            <person name="Jarett J.K."/>
            <person name="Geller-Mcgrath D.E."/>
            <person name="Sieber C.M.K."/>
            <person name="Emerson J.B."/>
            <person name="Anantharaman K."/>
            <person name="Thomas B.C."/>
            <person name="Malmstrom R."/>
            <person name="Stieglmeier M."/>
            <person name="Klingl A."/>
            <person name="Woyke T."/>
            <person name="Ryan C.M."/>
            <person name="Banfield J.F."/>
        </authorList>
    </citation>
    <scope>NUCLEOTIDE SEQUENCE [LARGE SCALE GENOMIC DNA]</scope>
</reference>
<keyword evidence="1" id="KW-0472">Membrane</keyword>
<dbReference type="Proteomes" id="UP000228626">
    <property type="component" value="Unassembled WGS sequence"/>
</dbReference>
<evidence type="ECO:0000313" key="2">
    <source>
        <dbReference type="EMBL" id="PIR92822.1"/>
    </source>
</evidence>
<protein>
    <submittedName>
        <fullName evidence="2">Uncharacterized protein</fullName>
    </submittedName>
</protein>
<keyword evidence="1" id="KW-1133">Transmembrane helix</keyword>
<sequence length="78" mass="8672">MIIIFAYFWQKNFWSGMIMASLLKFAFLFSASSLVINLLLKKEIAAQVAAMMSWPQLLTALTGGLIALAFLKGIKKIS</sequence>
<accession>A0A2H0V184</accession>
<name>A0A2H0V184_9BACT</name>
<organism evidence="2 3">
    <name type="scientific">Candidatus Falkowbacteria bacterium CG10_big_fil_rev_8_21_14_0_10_43_10</name>
    <dbReference type="NCBI Taxonomy" id="1974567"/>
    <lineage>
        <taxon>Bacteria</taxon>
        <taxon>Candidatus Falkowiibacteriota</taxon>
    </lineage>
</organism>
<dbReference type="EMBL" id="PFAR01000049">
    <property type="protein sequence ID" value="PIR92822.1"/>
    <property type="molecule type" value="Genomic_DNA"/>
</dbReference>
<comment type="caution">
    <text evidence="2">The sequence shown here is derived from an EMBL/GenBank/DDBJ whole genome shotgun (WGS) entry which is preliminary data.</text>
</comment>
<proteinExistence type="predicted"/>
<keyword evidence="1" id="KW-0812">Transmembrane</keyword>
<dbReference type="AlphaFoldDB" id="A0A2H0V184"/>
<evidence type="ECO:0000256" key="1">
    <source>
        <dbReference type="SAM" id="Phobius"/>
    </source>
</evidence>
<gene>
    <name evidence="2" type="ORF">COT99_04115</name>
</gene>
<feature type="transmembrane region" description="Helical" evidence="1">
    <location>
        <begin position="21"/>
        <end position="40"/>
    </location>
</feature>